<feature type="compositionally biased region" description="Low complexity" evidence="1">
    <location>
        <begin position="1"/>
        <end position="10"/>
    </location>
</feature>
<gene>
    <name evidence="2" type="ORF">EBN88_05400</name>
</gene>
<dbReference type="AlphaFoldDB" id="A0A3M2M442"/>
<dbReference type="SUPFAM" id="SSF56112">
    <property type="entry name" value="Protein kinase-like (PK-like)"/>
    <property type="match status" value="1"/>
</dbReference>
<reference evidence="2 3" key="1">
    <citation type="submission" date="2018-10" db="EMBL/GenBank/DDBJ databases">
        <title>Isolation, diversity and antifungal activity of actinobacteria from wheat.</title>
        <authorList>
            <person name="Han C."/>
        </authorList>
    </citation>
    <scope>NUCLEOTIDE SEQUENCE [LARGE SCALE GENOMIC DNA]</scope>
    <source>
        <strain evidence="2 3">NEAU-YY642</strain>
    </source>
</reference>
<comment type="caution">
    <text evidence="2">The sequence shown here is derived from an EMBL/GenBank/DDBJ whole genome shotgun (WGS) entry which is preliminary data.</text>
</comment>
<sequence length="444" mass="47597">MTASLPASPVGEGGAPPSAPGARAVHGQQAKPEEAFVTVDVPTAPPLRELLTRPSVAEVFVHAAAQIHRATADLWPDAPVCLEQHVPSVTSYVHRARVGDRTLYAKVSILGVSLVSLLRGACGNWSNVLQAQREYEARADGLLEREAAQLRLLAAMERPRVCALAGVERGVMFTEPVTGPSLGDLLLVHPGDTAELLALSLAELRPLHRTDAARRLGSAGAIGERSIAGTFLRKFNGLSGAVYVDRLGAERCDTEQRQEVVELLRRTVARLHRLRMALPPVPRTMLAYGDLKPEHVVFPDGPEGRPVLLDPGLLRAGPAVDVAKLLSRTVLFLAARQPGAATARQVVEGLGEFEEARALRLPRRARRVWLRELLTLWLMDTTNILTTYLSAPAALPLPGYGLALVERAGAVCALVEAVSADLATSADARSVWERALTHAVAVTP</sequence>
<dbReference type="Gene3D" id="3.90.1200.10">
    <property type="match status" value="1"/>
</dbReference>
<dbReference type="InterPro" id="IPR011009">
    <property type="entry name" value="Kinase-like_dom_sf"/>
</dbReference>
<accession>A0A3M2M442</accession>
<evidence type="ECO:0000313" key="3">
    <source>
        <dbReference type="Proteomes" id="UP000278673"/>
    </source>
</evidence>
<protein>
    <submittedName>
        <fullName evidence="2">Uncharacterized protein</fullName>
    </submittedName>
</protein>
<proteinExistence type="predicted"/>
<evidence type="ECO:0000256" key="1">
    <source>
        <dbReference type="SAM" id="MobiDB-lite"/>
    </source>
</evidence>
<feature type="region of interest" description="Disordered" evidence="1">
    <location>
        <begin position="1"/>
        <end position="29"/>
    </location>
</feature>
<keyword evidence="3" id="KW-1185">Reference proteome</keyword>
<organism evidence="2 3">
    <name type="scientific">Streptomyces triticirhizae</name>
    <dbReference type="NCBI Taxonomy" id="2483353"/>
    <lineage>
        <taxon>Bacteria</taxon>
        <taxon>Bacillati</taxon>
        <taxon>Actinomycetota</taxon>
        <taxon>Actinomycetes</taxon>
        <taxon>Kitasatosporales</taxon>
        <taxon>Streptomycetaceae</taxon>
        <taxon>Streptomyces</taxon>
    </lineage>
</organism>
<dbReference type="EMBL" id="RFFJ01000016">
    <property type="protein sequence ID" value="RMI44437.1"/>
    <property type="molecule type" value="Genomic_DNA"/>
</dbReference>
<dbReference type="Proteomes" id="UP000278673">
    <property type="component" value="Unassembled WGS sequence"/>
</dbReference>
<name>A0A3M2M442_9ACTN</name>
<evidence type="ECO:0000313" key="2">
    <source>
        <dbReference type="EMBL" id="RMI44437.1"/>
    </source>
</evidence>